<gene>
    <name evidence="4" type="ORF">KFL_001730160</name>
</gene>
<evidence type="ECO:0000256" key="1">
    <source>
        <dbReference type="ARBA" id="ARBA00022676"/>
    </source>
</evidence>
<dbReference type="OrthoDB" id="447119at2759"/>
<dbReference type="InterPro" id="IPR006047">
    <property type="entry name" value="GH13_cat_dom"/>
</dbReference>
<dbReference type="STRING" id="105231.A0A1Y1I0P8"/>
<dbReference type="PANTHER" id="PTHR38784">
    <property type="entry name" value="SUCROSE PHOSPHORYLASE"/>
    <property type="match status" value="1"/>
</dbReference>
<dbReference type="InterPro" id="IPR045857">
    <property type="entry name" value="O16G_dom_2"/>
</dbReference>
<evidence type="ECO:0000313" key="4">
    <source>
        <dbReference type="EMBL" id="GAQ84023.1"/>
    </source>
</evidence>
<proteinExistence type="predicted"/>
<dbReference type="PANTHER" id="PTHR38784:SF1">
    <property type="entry name" value="SUCROSE PHOSPHORYLASE"/>
    <property type="match status" value="1"/>
</dbReference>
<organism evidence="4 5">
    <name type="scientific">Klebsormidium nitens</name>
    <name type="common">Green alga</name>
    <name type="synonym">Ulothrix nitens</name>
    <dbReference type="NCBI Taxonomy" id="105231"/>
    <lineage>
        <taxon>Eukaryota</taxon>
        <taxon>Viridiplantae</taxon>
        <taxon>Streptophyta</taxon>
        <taxon>Klebsormidiophyceae</taxon>
        <taxon>Klebsormidiales</taxon>
        <taxon>Klebsormidiaceae</taxon>
        <taxon>Klebsormidium</taxon>
    </lineage>
</organism>
<feature type="domain" description="Glycosyl hydrolase family 13 catalytic" evidence="3">
    <location>
        <begin position="55"/>
        <end position="479"/>
    </location>
</feature>
<dbReference type="GO" id="GO:0004645">
    <property type="term" value="F:1,4-alpha-oligoglucan phosphorylase activity"/>
    <property type="evidence" value="ECO:0007669"/>
    <property type="project" value="InterPro"/>
</dbReference>
<dbReference type="InterPro" id="IPR017853">
    <property type="entry name" value="GH"/>
</dbReference>
<keyword evidence="5" id="KW-1185">Reference proteome</keyword>
<dbReference type="Gene3D" id="3.90.400.10">
    <property type="entry name" value="Oligo-1,6-glucosidase, Domain 2"/>
    <property type="match status" value="1"/>
</dbReference>
<dbReference type="Gene3D" id="3.20.20.80">
    <property type="entry name" value="Glycosidases"/>
    <property type="match status" value="1"/>
</dbReference>
<dbReference type="Pfam" id="PF00128">
    <property type="entry name" value="Alpha-amylase"/>
    <property type="match status" value="1"/>
</dbReference>
<dbReference type="EMBL" id="DF237122">
    <property type="protein sequence ID" value="GAQ84023.1"/>
    <property type="molecule type" value="Genomic_DNA"/>
</dbReference>
<name>A0A1Y1I0P8_KLENI</name>
<keyword evidence="1" id="KW-0328">Glycosyltransferase</keyword>
<reference evidence="4 5" key="1">
    <citation type="journal article" date="2014" name="Nat. Commun.">
        <title>Klebsormidium flaccidum genome reveals primary factors for plant terrestrial adaptation.</title>
        <authorList>
            <person name="Hori K."/>
            <person name="Maruyama F."/>
            <person name="Fujisawa T."/>
            <person name="Togashi T."/>
            <person name="Yamamoto N."/>
            <person name="Seo M."/>
            <person name="Sato S."/>
            <person name="Yamada T."/>
            <person name="Mori H."/>
            <person name="Tajima N."/>
            <person name="Moriyama T."/>
            <person name="Ikeuchi M."/>
            <person name="Watanabe M."/>
            <person name="Wada H."/>
            <person name="Kobayashi K."/>
            <person name="Saito M."/>
            <person name="Masuda T."/>
            <person name="Sasaki-Sekimoto Y."/>
            <person name="Mashiguchi K."/>
            <person name="Awai K."/>
            <person name="Shimojima M."/>
            <person name="Masuda S."/>
            <person name="Iwai M."/>
            <person name="Nobusawa T."/>
            <person name="Narise T."/>
            <person name="Kondo S."/>
            <person name="Saito H."/>
            <person name="Sato R."/>
            <person name="Murakawa M."/>
            <person name="Ihara Y."/>
            <person name="Oshima-Yamada Y."/>
            <person name="Ohtaka K."/>
            <person name="Satoh M."/>
            <person name="Sonobe K."/>
            <person name="Ishii M."/>
            <person name="Ohtani R."/>
            <person name="Kanamori-Sato M."/>
            <person name="Honoki R."/>
            <person name="Miyazaki D."/>
            <person name="Mochizuki H."/>
            <person name="Umetsu J."/>
            <person name="Higashi K."/>
            <person name="Shibata D."/>
            <person name="Kamiya Y."/>
            <person name="Sato N."/>
            <person name="Nakamura Y."/>
            <person name="Tabata S."/>
            <person name="Ida S."/>
            <person name="Kurokawa K."/>
            <person name="Ohta H."/>
        </authorList>
    </citation>
    <scope>NUCLEOTIDE SEQUENCE [LARGE SCALE GENOMIC DNA]</scope>
    <source>
        <strain evidence="4 5">NIES-2285</strain>
    </source>
</reference>
<sequence>MGAFGTTIDGRSIALSGEPLFPGFDRKEFSKADKDAARSQNYFKDRTPSITLRNQIQLSTYGDAIGGDLEHLKKFVDEHLGGALGSVHLLPIYPSSGDRGFAPLTYHQIDPEQGSWDDVRELGKEYDLVLDFMLNHVSAQSKMFKDYLAKGEKSEYASMFMDWDKFWGEGGPGEKDLASIITHQGDLPMIEVTLEDGSKRRLWNTFGPEQIDIDPKSPAGWNFVTKSIKNLCSHGVKVIRLDAFGCFTKKAGSECYFEEPEVFDMLDRVGKLMEESGTRLLCEVHQDYRSNLKIAERGYWVYDFSLPLLVHHAFHFQTALNLRKWLHICPRRQVTTLDTHDGMGIDDVTGLADICDLQELESLAKGATTQDLAAITKKYFYDPKKASYVDAVHQINSTYYSACEEDDLTYLLARAIQFFCPGVPLVYYNGMLAGVNDADAVRRTGVPRNINRPNYSYEDAAKQMQRPVVQALRDLCRFRNQHPAFQGQITIFDDEPEHVLKVRWANGKDYATLTANIKTRSFDLRYTTGGHESSPIRCVRFQREGGQEGFPEGDFNEEDVVFVCAK</sequence>
<keyword evidence="2" id="KW-0808">Transferase</keyword>
<accession>A0A1Y1I0P8</accession>
<dbReference type="Proteomes" id="UP000054558">
    <property type="component" value="Unassembled WGS sequence"/>
</dbReference>
<dbReference type="SUPFAM" id="SSF51445">
    <property type="entry name" value="(Trans)glycosidases"/>
    <property type="match status" value="1"/>
</dbReference>
<dbReference type="NCBIfam" id="TIGR03852">
    <property type="entry name" value="sucrose_gtfA"/>
    <property type="match status" value="1"/>
</dbReference>
<dbReference type="InterPro" id="IPR022527">
    <property type="entry name" value="Sucrose_phospho"/>
</dbReference>
<dbReference type="SMART" id="SM00642">
    <property type="entry name" value="Aamy"/>
    <property type="match status" value="1"/>
</dbReference>
<evidence type="ECO:0000259" key="3">
    <source>
        <dbReference type="SMART" id="SM00642"/>
    </source>
</evidence>
<dbReference type="AlphaFoldDB" id="A0A1Y1I0P8"/>
<dbReference type="GO" id="GO:0005975">
    <property type="term" value="P:carbohydrate metabolic process"/>
    <property type="evidence" value="ECO:0007669"/>
    <property type="project" value="InterPro"/>
</dbReference>
<evidence type="ECO:0000256" key="2">
    <source>
        <dbReference type="ARBA" id="ARBA00022679"/>
    </source>
</evidence>
<protein>
    <submittedName>
        <fullName evidence="4">Sucrose phosphorylase</fullName>
    </submittedName>
</protein>
<evidence type="ECO:0000313" key="5">
    <source>
        <dbReference type="Proteomes" id="UP000054558"/>
    </source>
</evidence>